<accession>A0A834DFX6</accession>
<organism evidence="2 3">
    <name type="scientific">Phyllostomus discolor</name>
    <name type="common">pale spear-nosed bat</name>
    <dbReference type="NCBI Taxonomy" id="89673"/>
    <lineage>
        <taxon>Eukaryota</taxon>
        <taxon>Metazoa</taxon>
        <taxon>Chordata</taxon>
        <taxon>Craniata</taxon>
        <taxon>Vertebrata</taxon>
        <taxon>Euteleostomi</taxon>
        <taxon>Mammalia</taxon>
        <taxon>Eutheria</taxon>
        <taxon>Laurasiatheria</taxon>
        <taxon>Chiroptera</taxon>
        <taxon>Yangochiroptera</taxon>
        <taxon>Phyllostomidae</taxon>
        <taxon>Phyllostominae</taxon>
        <taxon>Phyllostomus</taxon>
    </lineage>
</organism>
<dbReference type="AlphaFoldDB" id="A0A834DFX6"/>
<evidence type="ECO:0000313" key="2">
    <source>
        <dbReference type="EMBL" id="KAF6081805.1"/>
    </source>
</evidence>
<dbReference type="EMBL" id="JABVXQ010000013">
    <property type="protein sequence ID" value="KAF6081805.1"/>
    <property type="molecule type" value="Genomic_DNA"/>
</dbReference>
<proteinExistence type="predicted"/>
<protein>
    <submittedName>
        <fullName evidence="2">Uncharacterized protein</fullName>
    </submittedName>
</protein>
<evidence type="ECO:0000256" key="1">
    <source>
        <dbReference type="SAM" id="MobiDB-lite"/>
    </source>
</evidence>
<dbReference type="Proteomes" id="UP000664940">
    <property type="component" value="Unassembled WGS sequence"/>
</dbReference>
<comment type="caution">
    <text evidence="2">The sequence shown here is derived from an EMBL/GenBank/DDBJ whole genome shotgun (WGS) entry which is preliminary data.</text>
</comment>
<sequence length="246" mass="25514">MACGCHQVPAALLAGSWSEQAHITGPWPPPAPEPGPLPGLQRRGLLLAGISSGPTVPAPGNCSVPRTGPRGPPASGTPPTGLCPQGAQSLAGGEAALTSWRLRGLQALCQGPYLLKLLTSLCPVFTQMPDPGLKKPGPAESRLLPPGAGAGLGCNCLTGWVPLGVTKVLQTWVDVITQHCECPKCYRTVHFSGVSASLQTNRSPVRFPVRAHAWVSGQVPSRGRSLEGQPHTDVSLPLFLPPLPSL</sequence>
<evidence type="ECO:0000313" key="3">
    <source>
        <dbReference type="Proteomes" id="UP000664940"/>
    </source>
</evidence>
<reference evidence="2 3" key="1">
    <citation type="journal article" date="2020" name="Nature">
        <title>Six reference-quality genomes reveal evolution of bat adaptations.</title>
        <authorList>
            <person name="Jebb D."/>
            <person name="Huang Z."/>
            <person name="Pippel M."/>
            <person name="Hughes G.M."/>
            <person name="Lavrichenko K."/>
            <person name="Devanna P."/>
            <person name="Winkler S."/>
            <person name="Jermiin L.S."/>
            <person name="Skirmuntt E.C."/>
            <person name="Katzourakis A."/>
            <person name="Burkitt-Gray L."/>
            <person name="Ray D.A."/>
            <person name="Sullivan K.A.M."/>
            <person name="Roscito J.G."/>
            <person name="Kirilenko B.M."/>
            <person name="Davalos L.M."/>
            <person name="Corthals A.P."/>
            <person name="Power M.L."/>
            <person name="Jones G."/>
            <person name="Ransome R.D."/>
            <person name="Dechmann D.K.N."/>
            <person name="Locatelli A.G."/>
            <person name="Puechmaille S.J."/>
            <person name="Fedrigo O."/>
            <person name="Jarvis E.D."/>
            <person name="Hiller M."/>
            <person name="Vernes S.C."/>
            <person name="Myers E.W."/>
            <person name="Teeling E.C."/>
        </authorList>
    </citation>
    <scope>NUCLEOTIDE SEQUENCE [LARGE SCALE GENOMIC DNA]</scope>
    <source>
        <strain evidence="2">Bat1K_MPI-CBG_1</strain>
    </source>
</reference>
<gene>
    <name evidence="2" type="ORF">HJG60_008821</name>
</gene>
<name>A0A834DFX6_9CHIR</name>
<feature type="region of interest" description="Disordered" evidence="1">
    <location>
        <begin position="54"/>
        <end position="80"/>
    </location>
</feature>